<dbReference type="PROSITE" id="PS50850">
    <property type="entry name" value="MFS"/>
    <property type="match status" value="1"/>
</dbReference>
<evidence type="ECO:0000259" key="7">
    <source>
        <dbReference type="PROSITE" id="PS50850"/>
    </source>
</evidence>
<evidence type="ECO:0000256" key="5">
    <source>
        <dbReference type="ARBA" id="ARBA00023136"/>
    </source>
</evidence>
<proteinExistence type="predicted"/>
<dbReference type="Proteomes" id="UP001610563">
    <property type="component" value="Unassembled WGS sequence"/>
</dbReference>
<protein>
    <submittedName>
        <fullName evidence="8">MFS general substrate transporter</fullName>
    </submittedName>
</protein>
<organism evidence="8 9">
    <name type="scientific">Aspergillus keveii</name>
    <dbReference type="NCBI Taxonomy" id="714993"/>
    <lineage>
        <taxon>Eukaryota</taxon>
        <taxon>Fungi</taxon>
        <taxon>Dikarya</taxon>
        <taxon>Ascomycota</taxon>
        <taxon>Pezizomycotina</taxon>
        <taxon>Eurotiomycetes</taxon>
        <taxon>Eurotiomycetidae</taxon>
        <taxon>Eurotiales</taxon>
        <taxon>Aspergillaceae</taxon>
        <taxon>Aspergillus</taxon>
        <taxon>Aspergillus subgen. Nidulantes</taxon>
    </lineage>
</organism>
<feature type="transmembrane region" description="Helical" evidence="6">
    <location>
        <begin position="201"/>
        <end position="224"/>
    </location>
</feature>
<dbReference type="EMBL" id="JBFTWV010000050">
    <property type="protein sequence ID" value="KAL2794035.1"/>
    <property type="molecule type" value="Genomic_DNA"/>
</dbReference>
<dbReference type="PANTHER" id="PTHR43791:SF103">
    <property type="entry name" value="MAJOR FACILITATOR SUPERFAMILY (MFS) PROFILE DOMAIN-CONTAINING PROTEIN-RELATED"/>
    <property type="match status" value="1"/>
</dbReference>
<feature type="transmembrane region" description="Helical" evidence="6">
    <location>
        <begin position="399"/>
        <end position="418"/>
    </location>
</feature>
<sequence>MASDSVEKKVSQPDQRPPEEVEVKLGITMSTIDEKALVKKIDRHILPLMFGAYMLQFLDKTALGYTAIFGLQEDLKLVGNQYSWASSAFYFGYLAASYPVAICLVKFPLSRFLGFTFLAWAVVLSCHAAAQNFTGLMILRTLLGVLEAGITPGLSMMTAIWYKRSEHGSRHGVWFAGNSTAAIFGGLLGFGIAHIKNSVASWRWIFIIFGILTFAYGILFLMLLPDSPRTAWFLNEDEREPAYQRPQQETRSTIDHKWSTSEFIEALIDLKTWLIFIATVASCIPNGGLTSFGSIIVASFGFSVFNTLLLQIPASVFALFYVASSSIFVSRVRYSRCLTAATMYLISLAGSLMMSQISPENKVARLAGIWLFGAFAAAHPITLSIVASNVGGYTKKATVSAVLFIGYCTGNIIGPFLFFSYEAPSYESAWVGIMISLGIAVCAMIALRQLCTFLNQQRDRQQGVHIDPEVKDPASQTTQVVVETRNETDWKNARFRYYL</sequence>
<feature type="transmembrane region" description="Helical" evidence="6">
    <location>
        <begin position="112"/>
        <end position="130"/>
    </location>
</feature>
<dbReference type="InterPro" id="IPR036259">
    <property type="entry name" value="MFS_trans_sf"/>
</dbReference>
<feature type="transmembrane region" description="Helical" evidence="6">
    <location>
        <begin position="142"/>
        <end position="162"/>
    </location>
</feature>
<evidence type="ECO:0000256" key="4">
    <source>
        <dbReference type="ARBA" id="ARBA00022989"/>
    </source>
</evidence>
<dbReference type="Gene3D" id="1.20.1250.20">
    <property type="entry name" value="MFS general substrate transporter like domains"/>
    <property type="match status" value="1"/>
</dbReference>
<dbReference type="InterPro" id="IPR020846">
    <property type="entry name" value="MFS_dom"/>
</dbReference>
<evidence type="ECO:0000256" key="2">
    <source>
        <dbReference type="ARBA" id="ARBA00022448"/>
    </source>
</evidence>
<keyword evidence="5 6" id="KW-0472">Membrane</keyword>
<keyword evidence="2" id="KW-0813">Transport</keyword>
<reference evidence="8 9" key="1">
    <citation type="submission" date="2024-07" db="EMBL/GenBank/DDBJ databases">
        <title>Section-level genome sequencing and comparative genomics of Aspergillus sections Usti and Cavernicolus.</title>
        <authorList>
            <consortium name="Lawrence Berkeley National Laboratory"/>
            <person name="Nybo J.L."/>
            <person name="Vesth T.C."/>
            <person name="Theobald S."/>
            <person name="Frisvad J.C."/>
            <person name="Larsen T.O."/>
            <person name="Kjaerboelling I."/>
            <person name="Rothschild-Mancinelli K."/>
            <person name="Lyhne E.K."/>
            <person name="Kogle M.E."/>
            <person name="Barry K."/>
            <person name="Clum A."/>
            <person name="Na H."/>
            <person name="Ledsgaard L."/>
            <person name="Lin J."/>
            <person name="Lipzen A."/>
            <person name="Kuo A."/>
            <person name="Riley R."/>
            <person name="Mondo S."/>
            <person name="Labutti K."/>
            <person name="Haridas S."/>
            <person name="Pangalinan J."/>
            <person name="Salamov A.A."/>
            <person name="Simmons B.A."/>
            <person name="Magnuson J.K."/>
            <person name="Chen J."/>
            <person name="Drula E."/>
            <person name="Henrissat B."/>
            <person name="Wiebenga A."/>
            <person name="Lubbers R.J."/>
            <person name="Gomes A.C."/>
            <person name="Makela M.R."/>
            <person name="Stajich J."/>
            <person name="Grigoriev I.V."/>
            <person name="Mortensen U.H."/>
            <person name="De Vries R.P."/>
            <person name="Baker S.E."/>
            <person name="Andersen M.R."/>
        </authorList>
    </citation>
    <scope>NUCLEOTIDE SEQUENCE [LARGE SCALE GENOMIC DNA]</scope>
    <source>
        <strain evidence="8 9">CBS 209.92</strain>
    </source>
</reference>
<evidence type="ECO:0000313" key="8">
    <source>
        <dbReference type="EMBL" id="KAL2794035.1"/>
    </source>
</evidence>
<dbReference type="SUPFAM" id="SSF103473">
    <property type="entry name" value="MFS general substrate transporter"/>
    <property type="match status" value="1"/>
</dbReference>
<evidence type="ECO:0000256" key="6">
    <source>
        <dbReference type="SAM" id="Phobius"/>
    </source>
</evidence>
<keyword evidence="9" id="KW-1185">Reference proteome</keyword>
<feature type="transmembrane region" description="Helical" evidence="6">
    <location>
        <begin position="88"/>
        <end position="105"/>
    </location>
</feature>
<comment type="caution">
    <text evidence="8">The sequence shown here is derived from an EMBL/GenBank/DDBJ whole genome shotgun (WGS) entry which is preliminary data.</text>
</comment>
<keyword evidence="4 6" id="KW-1133">Transmembrane helix</keyword>
<name>A0ABR4G4S7_9EURO</name>
<dbReference type="Pfam" id="PF07690">
    <property type="entry name" value="MFS_1"/>
    <property type="match status" value="1"/>
</dbReference>
<keyword evidence="3 6" id="KW-0812">Transmembrane</keyword>
<gene>
    <name evidence="8" type="ORF">BJX66DRAFT_216433</name>
</gene>
<feature type="transmembrane region" description="Helical" evidence="6">
    <location>
        <begin position="308"/>
        <end position="330"/>
    </location>
</feature>
<dbReference type="PANTHER" id="PTHR43791">
    <property type="entry name" value="PERMEASE-RELATED"/>
    <property type="match status" value="1"/>
</dbReference>
<feature type="transmembrane region" description="Helical" evidence="6">
    <location>
        <begin position="45"/>
        <end position="68"/>
    </location>
</feature>
<evidence type="ECO:0000256" key="1">
    <source>
        <dbReference type="ARBA" id="ARBA00004141"/>
    </source>
</evidence>
<comment type="subcellular location">
    <subcellularLocation>
        <location evidence="1">Membrane</location>
        <topology evidence="1">Multi-pass membrane protein</topology>
    </subcellularLocation>
</comment>
<accession>A0ABR4G4S7</accession>
<feature type="domain" description="Major facilitator superfamily (MFS) profile" evidence="7">
    <location>
        <begin position="45"/>
        <end position="458"/>
    </location>
</feature>
<feature type="transmembrane region" description="Helical" evidence="6">
    <location>
        <begin position="430"/>
        <end position="451"/>
    </location>
</feature>
<feature type="transmembrane region" description="Helical" evidence="6">
    <location>
        <begin position="369"/>
        <end position="387"/>
    </location>
</feature>
<feature type="transmembrane region" description="Helical" evidence="6">
    <location>
        <begin position="273"/>
        <end position="302"/>
    </location>
</feature>
<evidence type="ECO:0000313" key="9">
    <source>
        <dbReference type="Proteomes" id="UP001610563"/>
    </source>
</evidence>
<evidence type="ECO:0000256" key="3">
    <source>
        <dbReference type="ARBA" id="ARBA00022692"/>
    </source>
</evidence>
<dbReference type="InterPro" id="IPR011701">
    <property type="entry name" value="MFS"/>
</dbReference>
<feature type="transmembrane region" description="Helical" evidence="6">
    <location>
        <begin position="174"/>
        <end position="195"/>
    </location>
</feature>
<feature type="transmembrane region" description="Helical" evidence="6">
    <location>
        <begin position="337"/>
        <end position="357"/>
    </location>
</feature>